<sequence length="712" mass="76681">MKTIKYLITGCFAILVLINCTTDDNNLDYLNNVEAPTNVVAIFKPTQDNSGLVTITPNSEGAVSYNITFGDDTATPQKVNQGESVDHIYEEGTYTVKIEAVGITGLKSEATQNLVVSFRAPENLEVVIENDLAISKRVNVTANADFAISYDVYFGEAGNDTPVTGNIGDTVSYVYQEAGTYTIRVVAIGAAIETTEYIVDFEVTAILQPLASAPTPPARAAQDVISIFSAVYEDEPGTDFFPDWGQGACCGSSWTTFDLNGDLMLQYINLSYQGNQFQTPVDVSGMEYVHIDIWNAGDVARVELSLISLTNGEKPVWIDLTANDWTSVDIPITAWTDQGLTVADIHQLKYVGDPFSGGTVFIDNIYFYKPPSEFIEFPINFESNNLTYTWNGFGASNFGPIPAATVANPNPMGINNSATVVEIQKPAGAQVWAGASMNLSGPADFTDGTTITLKVWSPRAGVPILFKMEDKNSPPDGNGNPSVVVEVQATTTLANTWEELSFDLTSFGAFSTSIDYHNVIIFPDFGNAGTGETFYFDDIEIASINFPINFEVSTLSYTWNGFGASDFGPIPAATVANPNPTGINNSATVAEIQKPAGAQVWAGAAMNLTEPADFSNGTTVKIKVWSPRAGVPILFKMEDKNSPPDGNGNPSVVVEVQATTTLANAWEVLSFDLTSFGAFSTSIEYHNVIIFPDFGNGGTGETFYFDDIIITN</sequence>
<dbReference type="InterPro" id="IPR013783">
    <property type="entry name" value="Ig-like_fold"/>
</dbReference>
<keyword evidence="3" id="KW-1185">Reference proteome</keyword>
<evidence type="ECO:0000313" key="3">
    <source>
        <dbReference type="Proteomes" id="UP001595953"/>
    </source>
</evidence>
<evidence type="ECO:0000313" key="2">
    <source>
        <dbReference type="EMBL" id="MFC4720887.1"/>
    </source>
</evidence>
<gene>
    <name evidence="2" type="ORF">ACFO5O_01030</name>
</gene>
<dbReference type="InterPro" id="IPR008979">
    <property type="entry name" value="Galactose-bd-like_sf"/>
</dbReference>
<dbReference type="Gene3D" id="2.60.40.10">
    <property type="entry name" value="Immunoglobulins"/>
    <property type="match status" value="1"/>
</dbReference>
<dbReference type="Gene3D" id="2.60.120.430">
    <property type="entry name" value="Galactose-binding lectin"/>
    <property type="match status" value="2"/>
</dbReference>
<comment type="caution">
    <text evidence="2">The sequence shown here is derived from an EMBL/GenBank/DDBJ whole genome shotgun (WGS) entry which is preliminary data.</text>
</comment>
<feature type="domain" description="PKD/Chitinase" evidence="1">
    <location>
        <begin position="40"/>
        <end position="119"/>
    </location>
</feature>
<proteinExistence type="predicted"/>
<dbReference type="SUPFAM" id="SSF49785">
    <property type="entry name" value="Galactose-binding domain-like"/>
    <property type="match status" value="3"/>
</dbReference>
<feature type="domain" description="PKD/Chitinase" evidence="1">
    <location>
        <begin position="123"/>
        <end position="206"/>
    </location>
</feature>
<protein>
    <recommendedName>
        <fullName evidence="1">PKD/Chitinase domain-containing protein</fullName>
    </recommendedName>
</protein>
<dbReference type="EMBL" id="JBHSGP010000004">
    <property type="protein sequence ID" value="MFC4720887.1"/>
    <property type="molecule type" value="Genomic_DNA"/>
</dbReference>
<name>A0ABV9MY25_9FLAO</name>
<reference evidence="3" key="1">
    <citation type="journal article" date="2019" name="Int. J. Syst. Evol. Microbiol.">
        <title>The Global Catalogue of Microorganisms (GCM) 10K type strain sequencing project: providing services to taxonomists for standard genome sequencing and annotation.</title>
        <authorList>
            <consortium name="The Broad Institute Genomics Platform"/>
            <consortium name="The Broad Institute Genome Sequencing Center for Infectious Disease"/>
            <person name="Wu L."/>
            <person name="Ma J."/>
        </authorList>
    </citation>
    <scope>NUCLEOTIDE SEQUENCE [LARGE SCALE GENOMIC DNA]</scope>
    <source>
        <strain evidence="3">CCUG 63682</strain>
    </source>
</reference>
<dbReference type="Proteomes" id="UP001595953">
    <property type="component" value="Unassembled WGS sequence"/>
</dbReference>
<accession>A0ABV9MY25</accession>
<evidence type="ECO:0000259" key="1">
    <source>
        <dbReference type="SMART" id="SM00089"/>
    </source>
</evidence>
<organism evidence="2 3">
    <name type="scientific">Geojedonia litorea</name>
    <dbReference type="NCBI Taxonomy" id="1268269"/>
    <lineage>
        <taxon>Bacteria</taxon>
        <taxon>Pseudomonadati</taxon>
        <taxon>Bacteroidota</taxon>
        <taxon>Flavobacteriia</taxon>
        <taxon>Flavobacteriales</taxon>
        <taxon>Flavobacteriaceae</taxon>
        <taxon>Geojedonia</taxon>
    </lineage>
</organism>
<dbReference type="RefSeq" id="WP_387960072.1">
    <property type="nucleotide sequence ID" value="NZ_JBHSGP010000004.1"/>
</dbReference>
<dbReference type="InterPro" id="IPR022409">
    <property type="entry name" value="PKD/Chitinase_dom"/>
</dbReference>
<dbReference type="SMART" id="SM00089">
    <property type="entry name" value="PKD"/>
    <property type="match status" value="2"/>
</dbReference>